<keyword evidence="1" id="KW-1133">Transmembrane helix</keyword>
<dbReference type="HOGENOM" id="CLU_113654_0_0_9"/>
<organism evidence="2 3">
    <name type="scientific">Streptococcus uberis (strain ATCC BAA-854 / 0140J)</name>
    <dbReference type="NCBI Taxonomy" id="218495"/>
    <lineage>
        <taxon>Bacteria</taxon>
        <taxon>Bacillati</taxon>
        <taxon>Bacillota</taxon>
        <taxon>Bacilli</taxon>
        <taxon>Lactobacillales</taxon>
        <taxon>Streptococcaceae</taxon>
        <taxon>Streptococcus</taxon>
    </lineage>
</organism>
<proteinExistence type="predicted"/>
<reference evidence="3" key="1">
    <citation type="journal article" date="2009" name="BMC Genomics">
        <title>Evidence for niche adaptation in the genome of the bovine pathogen Streptococcus uberis.</title>
        <authorList>
            <person name="Ward P.N."/>
            <person name="Holden M.T.G."/>
            <person name="Leigh J.A."/>
            <person name="Lennard N."/>
            <person name="Bignell A."/>
            <person name="Barron A."/>
            <person name="Clark L."/>
            <person name="Quail M.A."/>
            <person name="Woodward J."/>
            <person name="Barrell B.G."/>
            <person name="Egan S.A."/>
            <person name="Field T.R."/>
            <person name="Maskell D."/>
            <person name="Kehoe M."/>
            <person name="Dowson C.G."/>
            <person name="Chanter N."/>
            <person name="Whatmore A.M."/>
            <person name="Bentley S.D."/>
            <person name="Parkhill J."/>
        </authorList>
    </citation>
    <scope>NUCLEOTIDE SEQUENCE [LARGE SCALE GENOMIC DNA]</scope>
    <source>
        <strain evidence="3">ATCC BAA-854 / 0140J</strain>
    </source>
</reference>
<protein>
    <submittedName>
        <fullName evidence="2">Membrane protein</fullName>
    </submittedName>
</protein>
<name>B9DU84_STRU0</name>
<dbReference type="RefSeq" id="WP_012658301.1">
    <property type="nucleotide sequence ID" value="NC_012004.1"/>
</dbReference>
<dbReference type="STRING" id="218495.SUB0784"/>
<evidence type="ECO:0000313" key="3">
    <source>
        <dbReference type="Proteomes" id="UP000000449"/>
    </source>
</evidence>
<evidence type="ECO:0000256" key="1">
    <source>
        <dbReference type="SAM" id="Phobius"/>
    </source>
</evidence>
<accession>B9DU84</accession>
<dbReference type="OrthoDB" id="2218789at2"/>
<dbReference type="AlphaFoldDB" id="B9DU84"/>
<feature type="transmembrane region" description="Helical" evidence="1">
    <location>
        <begin position="12"/>
        <end position="33"/>
    </location>
</feature>
<evidence type="ECO:0000313" key="2">
    <source>
        <dbReference type="EMBL" id="CAR41777.1"/>
    </source>
</evidence>
<sequence>MKRSFFQKTFNLNLNLLFFGFVTFLLSYGFHLLGKQIKTSSFLNSQSVFVDIQTKLQVVEQCIQSIAYLLILIAIILILTELCQRIMKDSIWNYFKSVYQTLRLRQFLRQEEHSEPVMTIENQTVTRFNPILRSFNRVVSKCTVDVRKDSVSVFLKVPKTQQAQKLLREMEEHIKEEISSRNPKYYFSAPNREKSKLWFTGTKR</sequence>
<dbReference type="EMBL" id="AM946015">
    <property type="protein sequence ID" value="CAR41777.1"/>
    <property type="molecule type" value="Genomic_DNA"/>
</dbReference>
<keyword evidence="1" id="KW-0472">Membrane</keyword>
<keyword evidence="3" id="KW-1185">Reference proteome</keyword>
<keyword evidence="1" id="KW-0812">Transmembrane</keyword>
<gene>
    <name evidence="2" type="ordered locus">SUB0784</name>
</gene>
<feature type="transmembrane region" description="Helical" evidence="1">
    <location>
        <begin position="65"/>
        <end position="83"/>
    </location>
</feature>
<dbReference type="KEGG" id="sub:SUB0784"/>
<dbReference type="Proteomes" id="UP000000449">
    <property type="component" value="Chromosome"/>
</dbReference>